<keyword evidence="2 3" id="KW-0802">TPR repeat</keyword>
<evidence type="ECO:0000256" key="2">
    <source>
        <dbReference type="ARBA" id="ARBA00022803"/>
    </source>
</evidence>
<proteinExistence type="predicted"/>
<feature type="repeat" description="TPR" evidence="3">
    <location>
        <begin position="165"/>
        <end position="198"/>
    </location>
</feature>
<dbReference type="AlphaFoldDB" id="A0A2S8GKQ4"/>
<dbReference type="InterPro" id="IPR013105">
    <property type="entry name" value="TPR_2"/>
</dbReference>
<dbReference type="Proteomes" id="UP000237819">
    <property type="component" value="Unassembled WGS sequence"/>
</dbReference>
<dbReference type="SUPFAM" id="SSF48452">
    <property type="entry name" value="TPR-like"/>
    <property type="match status" value="1"/>
</dbReference>
<feature type="repeat" description="TPR" evidence="3">
    <location>
        <begin position="131"/>
        <end position="164"/>
    </location>
</feature>
<evidence type="ECO:0000313" key="5">
    <source>
        <dbReference type="EMBL" id="PQO45018.1"/>
    </source>
</evidence>
<feature type="repeat" description="TPR" evidence="3">
    <location>
        <begin position="199"/>
        <end position="232"/>
    </location>
</feature>
<evidence type="ECO:0000256" key="1">
    <source>
        <dbReference type="ARBA" id="ARBA00022737"/>
    </source>
</evidence>
<organism evidence="5 6">
    <name type="scientific">Blastopirellula marina</name>
    <dbReference type="NCBI Taxonomy" id="124"/>
    <lineage>
        <taxon>Bacteria</taxon>
        <taxon>Pseudomonadati</taxon>
        <taxon>Planctomycetota</taxon>
        <taxon>Planctomycetia</taxon>
        <taxon>Pirellulales</taxon>
        <taxon>Pirellulaceae</taxon>
        <taxon>Blastopirellula</taxon>
    </lineage>
</organism>
<feature type="region of interest" description="Disordered" evidence="4">
    <location>
        <begin position="314"/>
        <end position="356"/>
    </location>
</feature>
<dbReference type="InterPro" id="IPR019734">
    <property type="entry name" value="TPR_rpt"/>
</dbReference>
<name>A0A2S8GKQ4_9BACT</name>
<comment type="caution">
    <text evidence="5">The sequence shown here is derived from an EMBL/GenBank/DDBJ whole genome shotgun (WGS) entry which is preliminary data.</text>
</comment>
<dbReference type="InterPro" id="IPR051685">
    <property type="entry name" value="Ycf3/AcsC/BcsC/TPR_MFPF"/>
</dbReference>
<evidence type="ECO:0000256" key="4">
    <source>
        <dbReference type="SAM" id="MobiDB-lite"/>
    </source>
</evidence>
<evidence type="ECO:0008006" key="7">
    <source>
        <dbReference type="Google" id="ProtNLM"/>
    </source>
</evidence>
<reference evidence="5 6" key="1">
    <citation type="submission" date="2018-02" db="EMBL/GenBank/DDBJ databases">
        <title>Comparative genomes isolates from brazilian mangrove.</title>
        <authorList>
            <person name="Araujo J.E."/>
            <person name="Taketani R.G."/>
            <person name="Silva M.C.P."/>
            <person name="Loureco M.V."/>
            <person name="Andreote F.D."/>
        </authorList>
    </citation>
    <scope>NUCLEOTIDE SEQUENCE [LARGE SCALE GENOMIC DNA]</scope>
    <source>
        <strain evidence="5 6">Nap-Phe MGV</strain>
    </source>
</reference>
<dbReference type="PANTHER" id="PTHR44943">
    <property type="entry name" value="CELLULOSE SYNTHASE OPERON PROTEIN C"/>
    <property type="match status" value="1"/>
</dbReference>
<dbReference type="PROSITE" id="PS50005">
    <property type="entry name" value="TPR"/>
    <property type="match status" value="3"/>
</dbReference>
<gene>
    <name evidence="5" type="ORF">C5Y93_15915</name>
</gene>
<dbReference type="SMART" id="SM00028">
    <property type="entry name" value="TPR"/>
    <property type="match status" value="4"/>
</dbReference>
<dbReference type="InterPro" id="IPR011990">
    <property type="entry name" value="TPR-like_helical_dom_sf"/>
</dbReference>
<accession>A0A2S8GKQ4</accession>
<evidence type="ECO:0000256" key="3">
    <source>
        <dbReference type="PROSITE-ProRule" id="PRU00339"/>
    </source>
</evidence>
<dbReference type="Gene3D" id="1.25.40.10">
    <property type="entry name" value="Tetratricopeptide repeat domain"/>
    <property type="match status" value="2"/>
</dbReference>
<sequence length="356" mass="39124">MLLASADALARRCRVPLNKNLFESHAFRAGVASLALAGALVTSPLTADEASGNTSQYAVRQVQFTSDSDDSQTLDEYIREQENGGKKSEGGFTQSLKNAGRSIQNAFTLKPKTTQEDDPLSLSNTPDRLDVGIYLSTGRILEQQGKFDEAGKQYTKALDEYPDSLLALISYGRLLDRQGKSTAALEYYQRAAEAHPDNAIAMNDLGLCYLKLKQYDDALAAIFKATTIEPENKRYRNNMASALVDTNRLEEAYSQLEYAHGPAAGHYNLGYLLYKKGDVQLARNHASLALEKDPNLAAARQLLAILNQNNQPEVANRPAYGQQPNLRRLPAAPSPPQLNFNQGAIGNAPNYPQMRR</sequence>
<dbReference type="EMBL" id="PUHZ01000016">
    <property type="protein sequence ID" value="PQO45018.1"/>
    <property type="molecule type" value="Genomic_DNA"/>
</dbReference>
<evidence type="ECO:0000313" key="6">
    <source>
        <dbReference type="Proteomes" id="UP000237819"/>
    </source>
</evidence>
<protein>
    <recommendedName>
        <fullName evidence="7">Tetratricopeptide repeat protein</fullName>
    </recommendedName>
</protein>
<dbReference type="Pfam" id="PF07719">
    <property type="entry name" value="TPR_2"/>
    <property type="match status" value="1"/>
</dbReference>
<keyword evidence="1" id="KW-0677">Repeat</keyword>
<dbReference type="PANTHER" id="PTHR44943:SF8">
    <property type="entry name" value="TPR REPEAT-CONTAINING PROTEIN MJ0263"/>
    <property type="match status" value="1"/>
</dbReference>
<dbReference type="Pfam" id="PF13432">
    <property type="entry name" value="TPR_16"/>
    <property type="match status" value="1"/>
</dbReference>
<dbReference type="Pfam" id="PF13174">
    <property type="entry name" value="TPR_6"/>
    <property type="match status" value="1"/>
</dbReference>